<name>A0A919HU12_KLEPN</name>
<dbReference type="AlphaFoldDB" id="A0A919HU12"/>
<protein>
    <submittedName>
        <fullName evidence="1">Uncharacterized protein</fullName>
    </submittedName>
</protein>
<dbReference type="Proteomes" id="UP000655094">
    <property type="component" value="Unassembled WGS sequence"/>
</dbReference>
<gene>
    <name evidence="1" type="ORF">KPZU09_39510</name>
</gene>
<accession>A0A919HU12</accession>
<proteinExistence type="predicted"/>
<comment type="caution">
    <text evidence="1">The sequence shown here is derived from an EMBL/GenBank/DDBJ whole genome shotgun (WGS) entry which is preliminary data.</text>
</comment>
<organism evidence="1 2">
    <name type="scientific">Klebsiella pneumoniae</name>
    <dbReference type="NCBI Taxonomy" id="573"/>
    <lineage>
        <taxon>Bacteria</taxon>
        <taxon>Pseudomonadati</taxon>
        <taxon>Pseudomonadota</taxon>
        <taxon>Gammaproteobacteria</taxon>
        <taxon>Enterobacterales</taxon>
        <taxon>Enterobacteriaceae</taxon>
        <taxon>Klebsiella/Raoultella group</taxon>
        <taxon>Klebsiella</taxon>
        <taxon>Klebsiella pneumoniae complex</taxon>
    </lineage>
</organism>
<sequence>MQRDVWARPRIRRRREIIGVRFAGDLEDGNSDFLCQLRTVQEPFGVSPGLHNLFSMLVTRFSFLFHVVEVIEHQQGVGERFRGNRRQFRVVQRIDQRMDIVTALHGAQQFNGFFRGNQGGGRFAFGDRGKESSFNIGGFIDARRYTVNQQV</sequence>
<evidence type="ECO:0000313" key="1">
    <source>
        <dbReference type="EMBL" id="GHK54215.1"/>
    </source>
</evidence>
<dbReference type="EMBL" id="BNFF01000001">
    <property type="protein sequence ID" value="GHK54215.1"/>
    <property type="molecule type" value="Genomic_DNA"/>
</dbReference>
<reference evidence="1" key="1">
    <citation type="submission" date="2020-10" db="EMBL/GenBank/DDBJ databases">
        <title>Genome Sequence of ESBL Producing Zambian Clinical Strains.</title>
        <authorList>
            <person name="Shawa M."/>
            <person name="Furuta Y."/>
            <person name="Simbotwe M."/>
            <person name="Mulenga E."/>
            <person name="Mubanga M."/>
            <person name="Mulenga G."/>
            <person name="Kaile C."/>
            <person name="Zorigt T."/>
            <person name="Hang'ombe B."/>
            <person name="Higashi H."/>
        </authorList>
    </citation>
    <scope>NUCLEOTIDE SEQUENCE</scope>
    <source>
        <strain evidence="1">Zam_UTH_09</strain>
    </source>
</reference>
<evidence type="ECO:0000313" key="2">
    <source>
        <dbReference type="Proteomes" id="UP000655094"/>
    </source>
</evidence>